<evidence type="ECO:0000313" key="2">
    <source>
        <dbReference type="Proteomes" id="UP000076512"/>
    </source>
</evidence>
<evidence type="ECO:0000313" key="1">
    <source>
        <dbReference type="EMBL" id="KZM68476.1"/>
    </source>
</evidence>
<dbReference type="EMBL" id="LWGR01000021">
    <property type="protein sequence ID" value="KZM68476.1"/>
    <property type="molecule type" value="Genomic_DNA"/>
</dbReference>
<accession>A0A164HFU1</accession>
<dbReference type="AlphaFoldDB" id="A0A164HFU1"/>
<keyword evidence="2" id="KW-1185">Reference proteome</keyword>
<dbReference type="Pfam" id="PF25681">
    <property type="entry name" value="Phage_TTP_17"/>
    <property type="match status" value="1"/>
</dbReference>
<gene>
    <name evidence="1" type="ORF">AWN90_11440</name>
</gene>
<dbReference type="InterPro" id="IPR058154">
    <property type="entry name" value="Bxb1_TTP-like"/>
</dbReference>
<reference evidence="1 2" key="1">
    <citation type="submission" date="2016-04" db="EMBL/GenBank/DDBJ databases">
        <authorList>
            <person name="Evans L.H."/>
            <person name="Alamgir A."/>
            <person name="Owens N."/>
            <person name="Weber N.D."/>
            <person name="Virtaneva K."/>
            <person name="Barbian K."/>
            <person name="Babar A."/>
            <person name="Rosenke K."/>
        </authorList>
    </citation>
    <scope>NUCLEOTIDE SEQUENCE [LARGE SCALE GENOMIC DNA]</scope>
    <source>
        <strain evidence="1 2">IFM 0406</strain>
    </source>
</reference>
<protein>
    <recommendedName>
        <fullName evidence="3">Phage tail protein</fullName>
    </recommendedName>
</protein>
<dbReference type="STRING" id="455432.AWN90_11440"/>
<dbReference type="Proteomes" id="UP000076512">
    <property type="component" value="Unassembled WGS sequence"/>
</dbReference>
<proteinExistence type="predicted"/>
<name>A0A164HFU1_9NOCA</name>
<sequence>MKTTDDAVALPASAKDDIKSSDFTDLGGVSDSGFTNSIDRSVKKVKDFGAATVAAPQDDYTETMKLELIESLRESVLETVFGTKITPLPDGGFGFSHRKQPLEKYSWVIDTVQGRKLRRQVIGIGQVTEIGEVKQVSDDIVKYPVTIECFEDADGDFVKEYVGLPKPATNTKQADTKQIDKAA</sequence>
<organism evidence="1 2">
    <name type="scientific">Nocardia terpenica</name>
    <dbReference type="NCBI Taxonomy" id="455432"/>
    <lineage>
        <taxon>Bacteria</taxon>
        <taxon>Bacillati</taxon>
        <taxon>Actinomycetota</taxon>
        <taxon>Actinomycetes</taxon>
        <taxon>Mycobacteriales</taxon>
        <taxon>Nocardiaceae</taxon>
        <taxon>Nocardia</taxon>
    </lineage>
</organism>
<comment type="caution">
    <text evidence="1">The sequence shown here is derived from an EMBL/GenBank/DDBJ whole genome shotgun (WGS) entry which is preliminary data.</text>
</comment>
<evidence type="ECO:0008006" key="3">
    <source>
        <dbReference type="Google" id="ProtNLM"/>
    </source>
</evidence>